<dbReference type="PANTHER" id="PTHR45521:SF2">
    <property type="entry name" value="TRANSDUCIN_WD40 REPEAT-LIKE SUPERFAMILY PROTEIN"/>
    <property type="match status" value="1"/>
</dbReference>
<gene>
    <name evidence="1" type="ORF">PIB30_064186</name>
</gene>
<organism evidence="1 2">
    <name type="scientific">Stylosanthes scabra</name>
    <dbReference type="NCBI Taxonomy" id="79078"/>
    <lineage>
        <taxon>Eukaryota</taxon>
        <taxon>Viridiplantae</taxon>
        <taxon>Streptophyta</taxon>
        <taxon>Embryophyta</taxon>
        <taxon>Tracheophyta</taxon>
        <taxon>Spermatophyta</taxon>
        <taxon>Magnoliopsida</taxon>
        <taxon>eudicotyledons</taxon>
        <taxon>Gunneridae</taxon>
        <taxon>Pentapetalae</taxon>
        <taxon>rosids</taxon>
        <taxon>fabids</taxon>
        <taxon>Fabales</taxon>
        <taxon>Fabaceae</taxon>
        <taxon>Papilionoideae</taxon>
        <taxon>50 kb inversion clade</taxon>
        <taxon>dalbergioids sensu lato</taxon>
        <taxon>Dalbergieae</taxon>
        <taxon>Pterocarpus clade</taxon>
        <taxon>Stylosanthes</taxon>
    </lineage>
</organism>
<name>A0ABU6RLQ3_9FABA</name>
<keyword evidence="2" id="KW-1185">Reference proteome</keyword>
<dbReference type="PANTHER" id="PTHR45521">
    <property type="entry name" value="TSET COMPLEX MEMBER TSTF"/>
    <property type="match status" value="1"/>
</dbReference>
<dbReference type="Proteomes" id="UP001341840">
    <property type="component" value="Unassembled WGS sequence"/>
</dbReference>
<accession>A0ABU6RLQ3</accession>
<dbReference type="InterPro" id="IPR053290">
    <property type="entry name" value="TSET_complex_member"/>
</dbReference>
<reference evidence="1 2" key="1">
    <citation type="journal article" date="2023" name="Plants (Basel)">
        <title>Bridging the Gap: Combining Genomics and Transcriptomics Approaches to Understand Stylosanthes scabra, an Orphan Legume from the Brazilian Caatinga.</title>
        <authorList>
            <person name="Ferreira-Neto J.R.C."/>
            <person name="da Silva M.D."/>
            <person name="Binneck E."/>
            <person name="de Melo N.F."/>
            <person name="da Silva R.H."/>
            <person name="de Melo A.L.T.M."/>
            <person name="Pandolfi V."/>
            <person name="Bustamante F.O."/>
            <person name="Brasileiro-Vidal A.C."/>
            <person name="Benko-Iseppon A.M."/>
        </authorList>
    </citation>
    <scope>NUCLEOTIDE SEQUENCE [LARGE SCALE GENOMIC DNA]</scope>
    <source>
        <tissue evidence="1">Leaves</tissue>
    </source>
</reference>
<proteinExistence type="predicted"/>
<comment type="caution">
    <text evidence="1">The sequence shown here is derived from an EMBL/GenBank/DDBJ whole genome shotgun (WGS) entry which is preliminary data.</text>
</comment>
<sequence>MVLLEVNFYISSQVNMIEKYYQRIKNKFFPKFMCGILHLYVTMFPCNECAYDDLAQFFSTQGDIAREALKRLAAAASVKGALQGHELRGMALRLANHGELTRGLVNNLITLGLGREAAFAAAVFGGNALMEKAWQDTGMLAEVVLHAHV</sequence>
<dbReference type="EMBL" id="JASCZI010030830">
    <property type="protein sequence ID" value="MED6124991.1"/>
    <property type="molecule type" value="Genomic_DNA"/>
</dbReference>
<evidence type="ECO:0000313" key="1">
    <source>
        <dbReference type="EMBL" id="MED6124991.1"/>
    </source>
</evidence>
<evidence type="ECO:0000313" key="2">
    <source>
        <dbReference type="Proteomes" id="UP001341840"/>
    </source>
</evidence>
<protein>
    <submittedName>
        <fullName evidence="1">Uncharacterized protein</fullName>
    </submittedName>
</protein>